<comment type="subcellular location">
    <subcellularLocation>
        <location evidence="1">Membrane</location>
        <topology evidence="1">Multi-pass membrane protein</topology>
    </subcellularLocation>
</comment>
<feature type="transmembrane region" description="Helical" evidence="7">
    <location>
        <begin position="469"/>
        <end position="487"/>
    </location>
</feature>
<dbReference type="Pfam" id="PF00474">
    <property type="entry name" value="SSF"/>
    <property type="match status" value="1"/>
</dbReference>
<evidence type="ECO:0000256" key="6">
    <source>
        <dbReference type="RuleBase" id="RU362091"/>
    </source>
</evidence>
<name>A0A2S7KP83_9FLAO</name>
<protein>
    <submittedName>
        <fullName evidence="8">Na+:solute symporter</fullName>
    </submittedName>
</protein>
<dbReference type="RefSeq" id="WP_104812369.1">
    <property type="nucleotide sequence ID" value="NZ_MQUB01000001.1"/>
</dbReference>
<feature type="transmembrane region" description="Helical" evidence="7">
    <location>
        <begin position="6"/>
        <end position="25"/>
    </location>
</feature>
<feature type="transmembrane region" description="Helical" evidence="7">
    <location>
        <begin position="534"/>
        <end position="556"/>
    </location>
</feature>
<dbReference type="InterPro" id="IPR001734">
    <property type="entry name" value="Na/solute_symporter"/>
</dbReference>
<evidence type="ECO:0000313" key="9">
    <source>
        <dbReference type="Proteomes" id="UP000239800"/>
    </source>
</evidence>
<keyword evidence="5 7" id="KW-0472">Membrane</keyword>
<evidence type="ECO:0000256" key="3">
    <source>
        <dbReference type="ARBA" id="ARBA00022692"/>
    </source>
</evidence>
<feature type="transmembrane region" description="Helical" evidence="7">
    <location>
        <begin position="278"/>
        <end position="307"/>
    </location>
</feature>
<evidence type="ECO:0000256" key="4">
    <source>
        <dbReference type="ARBA" id="ARBA00022989"/>
    </source>
</evidence>
<reference evidence="8 9" key="1">
    <citation type="submission" date="2016-11" db="EMBL/GenBank/DDBJ databases">
        <title>Trade-off between light-utilization and light-protection in marine flavobacteria.</title>
        <authorList>
            <person name="Kumagai Y."/>
        </authorList>
    </citation>
    <scope>NUCLEOTIDE SEQUENCE [LARGE SCALE GENOMIC DNA]</scope>
    <source>
        <strain evidence="8 9">NBRC 107741</strain>
    </source>
</reference>
<evidence type="ECO:0000256" key="2">
    <source>
        <dbReference type="ARBA" id="ARBA00006434"/>
    </source>
</evidence>
<dbReference type="EMBL" id="MQUB01000001">
    <property type="protein sequence ID" value="PQB04444.1"/>
    <property type="molecule type" value="Genomic_DNA"/>
</dbReference>
<feature type="transmembrane region" description="Helical" evidence="7">
    <location>
        <begin position="388"/>
        <end position="408"/>
    </location>
</feature>
<keyword evidence="9" id="KW-1185">Reference proteome</keyword>
<evidence type="ECO:0000313" key="8">
    <source>
        <dbReference type="EMBL" id="PQB04444.1"/>
    </source>
</evidence>
<feature type="transmembrane region" description="Helical" evidence="7">
    <location>
        <begin position="127"/>
        <end position="156"/>
    </location>
</feature>
<dbReference type="PANTHER" id="PTHR11819">
    <property type="entry name" value="SOLUTE CARRIER FAMILY 5"/>
    <property type="match status" value="1"/>
</dbReference>
<accession>A0A2S7KP83</accession>
<organism evidence="8 9">
    <name type="scientific">Aureitalea marina</name>
    <dbReference type="NCBI Taxonomy" id="930804"/>
    <lineage>
        <taxon>Bacteria</taxon>
        <taxon>Pseudomonadati</taxon>
        <taxon>Bacteroidota</taxon>
        <taxon>Flavobacteriia</taxon>
        <taxon>Flavobacteriales</taxon>
        <taxon>Flavobacteriaceae</taxon>
        <taxon>Aureitalea</taxon>
    </lineage>
</organism>
<evidence type="ECO:0000256" key="5">
    <source>
        <dbReference type="ARBA" id="ARBA00023136"/>
    </source>
</evidence>
<dbReference type="GO" id="GO:0005886">
    <property type="term" value="C:plasma membrane"/>
    <property type="evidence" value="ECO:0007669"/>
    <property type="project" value="TreeGrafter"/>
</dbReference>
<dbReference type="GO" id="GO:0005412">
    <property type="term" value="F:D-glucose:sodium symporter activity"/>
    <property type="evidence" value="ECO:0007669"/>
    <property type="project" value="TreeGrafter"/>
</dbReference>
<comment type="similarity">
    <text evidence="2 6">Belongs to the sodium:solute symporter (SSF) (TC 2.A.21) family.</text>
</comment>
<dbReference type="OrthoDB" id="9761931at2"/>
<feature type="transmembrane region" description="Helical" evidence="7">
    <location>
        <begin position="162"/>
        <end position="179"/>
    </location>
</feature>
<comment type="caution">
    <text evidence="8">The sequence shown here is derived from an EMBL/GenBank/DDBJ whole genome shotgun (WGS) entry which is preliminary data.</text>
</comment>
<dbReference type="PROSITE" id="PS50283">
    <property type="entry name" value="NA_SOLUT_SYMP_3"/>
    <property type="match status" value="1"/>
</dbReference>
<dbReference type="Proteomes" id="UP000239800">
    <property type="component" value="Unassembled WGS sequence"/>
</dbReference>
<gene>
    <name evidence="8" type="ORF">BST85_05665</name>
</gene>
<dbReference type="AlphaFoldDB" id="A0A2S7KP83"/>
<proteinExistence type="inferred from homology"/>
<dbReference type="Gene3D" id="1.20.1730.10">
    <property type="entry name" value="Sodium/glucose cotransporter"/>
    <property type="match status" value="1"/>
</dbReference>
<feature type="transmembrane region" description="Helical" evidence="7">
    <location>
        <begin position="186"/>
        <end position="204"/>
    </location>
</feature>
<keyword evidence="4 7" id="KW-1133">Transmembrane helix</keyword>
<keyword evidence="3 7" id="KW-0812">Transmembrane</keyword>
<feature type="transmembrane region" description="Helical" evidence="7">
    <location>
        <begin position="446"/>
        <end position="463"/>
    </location>
</feature>
<feature type="transmembrane region" description="Helical" evidence="7">
    <location>
        <begin position="562"/>
        <end position="580"/>
    </location>
</feature>
<dbReference type="CDD" id="cd11477">
    <property type="entry name" value="SLC5sbd_u1"/>
    <property type="match status" value="1"/>
</dbReference>
<evidence type="ECO:0000256" key="1">
    <source>
        <dbReference type="ARBA" id="ARBA00004141"/>
    </source>
</evidence>
<feature type="transmembrane region" description="Helical" evidence="7">
    <location>
        <begin position="45"/>
        <end position="66"/>
    </location>
</feature>
<dbReference type="InterPro" id="IPR038377">
    <property type="entry name" value="Na/Glc_symporter_sf"/>
</dbReference>
<feature type="transmembrane region" description="Helical" evidence="7">
    <location>
        <begin position="236"/>
        <end position="257"/>
    </location>
</feature>
<dbReference type="PANTHER" id="PTHR11819:SF77">
    <property type="entry name" value="SODIUM_GLUCOSE COTRANSPORT PROTEIN"/>
    <property type="match status" value="1"/>
</dbReference>
<evidence type="ECO:0000256" key="7">
    <source>
        <dbReference type="SAM" id="Phobius"/>
    </source>
</evidence>
<sequence length="583" mass="64394">MQLATLDWILIISFFVIFLLIGLFVARRAGKNTQEFFLSGRNMPWWLLGISMVATTFSADTPNLVTDIVRQNGISGNWVWWAFLITGMLTVFVYAKLWRRSQVLTDLEFYELRYSGKAAAFLRGFRALYLGVFFNVMIMAAVCLAAIKIGGILFGLAPWESVLYASIVTVAYSSIGGLRGVIFTDFLQFVVAMIGSVLAAIYIINMPEIGGLEKLLTHEQVADKLNFLPDFSDNSALWSLLIIPLAVQWWSVWYPGAEPGGGGYIAQRMLAAKDEKNAIGATLLFNVAHYALRPWPWILIALASLVLYPELSDIAQEFPNATLGHDLGYPAMLTNLPAGLLGLVVASLIAAFMSTISTHLNWGSSYVALDFYKRFVKPEASEKELVNIGRLSTVLLMAIAALIALALSDALSTFSILLQIGAGTGLIFILRWFWWRINAYSEITGMIVSFVVALVFEFGGIDWSDSTKLVAGVGITTVCWVAVTLLTRPTDISVLSSFYNKIKPYGNGWNAFRKLAEAKNIELDKTSDNFTRDLASMLLGILFVYTALFATGYIIYGNVTGSLVLGGISLVSAYLIFYFWKKN</sequence>
<feature type="transmembrane region" description="Helical" evidence="7">
    <location>
        <begin position="78"/>
        <end position="95"/>
    </location>
</feature>
<feature type="transmembrane region" description="Helical" evidence="7">
    <location>
        <begin position="414"/>
        <end position="434"/>
    </location>
</feature>